<keyword evidence="3" id="KW-0645">Protease</keyword>
<dbReference type="PATRIC" id="fig|237258.4.peg.1447"/>
<dbReference type="GO" id="GO:0046872">
    <property type="term" value="F:metal ion binding"/>
    <property type="evidence" value="ECO:0007669"/>
    <property type="project" value="UniProtKB-KW"/>
</dbReference>
<dbReference type="CDD" id="cd08662">
    <property type="entry name" value="M13"/>
    <property type="match status" value="1"/>
</dbReference>
<reference evidence="11 12" key="1">
    <citation type="submission" date="2016-09" db="EMBL/GenBank/DDBJ databases">
        <authorList>
            <person name="Capua I."/>
            <person name="De Benedictis P."/>
            <person name="Joannis T."/>
            <person name="Lombin L.H."/>
            <person name="Cattoli G."/>
        </authorList>
    </citation>
    <scope>NUCLEOTIDE SEQUENCE [LARGE SCALE GENOMIC DNA]</scope>
    <source>
        <strain evidence="11 12">NRS-1</strain>
    </source>
</reference>
<dbReference type="PANTHER" id="PTHR11733:SF167">
    <property type="entry name" value="FI17812P1-RELATED"/>
    <property type="match status" value="1"/>
</dbReference>
<dbReference type="InterPro" id="IPR008753">
    <property type="entry name" value="Peptidase_M13_N"/>
</dbReference>
<dbReference type="InterPro" id="IPR042089">
    <property type="entry name" value="Peptidase_M13_dom_2"/>
</dbReference>
<dbReference type="RefSeq" id="WP_069797217.1">
    <property type="nucleotide sequence ID" value="NZ_CP034157.1"/>
</dbReference>
<evidence type="ECO:0000256" key="3">
    <source>
        <dbReference type="ARBA" id="ARBA00022670"/>
    </source>
</evidence>
<dbReference type="STRING" id="237258.SAMN04489756_10683"/>
<dbReference type="PRINTS" id="PR00786">
    <property type="entry name" value="NEPRILYSIN"/>
</dbReference>
<comment type="cofactor">
    <cofactor evidence="1">
        <name>Zn(2+)</name>
        <dbReference type="ChEBI" id="CHEBI:29105"/>
    </cofactor>
</comment>
<dbReference type="KEGG" id="cnr:EB819_01700"/>
<sequence length="695" mass="78418">MKKISIAVLAFSGMLILDSCGAQKQATTEPTPAPIEELKPAELPENGIAIELMDKSVRPQDDFYNYVNGTWMKTAQIPADKASWGSFNELREKTDLNSLKILDNLLKETYAKGTEGQKIQDIYATYMDMNKRNADGIAPIKGDLAKIDAIKTMADLQKYLVEATKTGDNPFYGWGVYADLKNSTDNAVYMGDVNLGLGRDYYQKTNDENTKTIGQYKDYLTKLYTVLGYKNPEVAAQKVVDFEKTAAQTLIPNEKIRDSNLQYNPKTLPELKSLVKNVDLPSYLKNAGVNTDRVIIGELEYYKNLDKFLNAKNLPFIKDFLKVKLLNGSASVLDQKLDDLQFDFYGRTLSGQKEQRAMNKRALSTINGVLGEAFGKLYVDKYFSAEAKAEMVTLIDYLKRSYVQHISNLSWMSDETKTKALDKLSKFTVKVGYPDEWKDYSKLQVLSKNEGGTLYGNLKNVADWAYQRELDKVGKKVDKKEWGMTPQTVNAYYNPVNNEIVFPAAILQAPFFDFKADPAVNFGGIGAVIGHEISHGFDDSGAMFDGDGNLKNWWTDADKKNFEEATKKLAEQYSKYEPVKGTFVNGLFTNGENIADLGGVAIAYDALQMYLKDKGNPGLISGYNQDQRFFLSWGTIWRTKSTEKYMINQVKTDPHSPGLYRAFGPLVNVEAFYNAFEVKEGDQHYKKPEERIKIW</sequence>
<feature type="chain" id="PRO_5009186963" evidence="8">
    <location>
        <begin position="25"/>
        <end position="695"/>
    </location>
</feature>
<proteinExistence type="inferred from homology"/>
<dbReference type="GO" id="GO:0016485">
    <property type="term" value="P:protein processing"/>
    <property type="evidence" value="ECO:0007669"/>
    <property type="project" value="TreeGrafter"/>
</dbReference>
<evidence type="ECO:0000313" key="11">
    <source>
        <dbReference type="EMBL" id="OEL12038.1"/>
    </source>
</evidence>
<organism evidence="11 12">
    <name type="scientific">Cloacibacterium normanense</name>
    <dbReference type="NCBI Taxonomy" id="237258"/>
    <lineage>
        <taxon>Bacteria</taxon>
        <taxon>Pseudomonadati</taxon>
        <taxon>Bacteroidota</taxon>
        <taxon>Flavobacteriia</taxon>
        <taxon>Flavobacteriales</taxon>
        <taxon>Weeksellaceae</taxon>
    </lineage>
</organism>
<dbReference type="InterPro" id="IPR018497">
    <property type="entry name" value="Peptidase_M13_C"/>
</dbReference>
<dbReference type="OrthoDB" id="9775677at2"/>
<feature type="domain" description="Peptidase M13 N-terminal" evidence="10">
    <location>
        <begin position="59"/>
        <end position="434"/>
    </location>
</feature>
<keyword evidence="12" id="KW-1185">Reference proteome</keyword>
<evidence type="ECO:0000256" key="1">
    <source>
        <dbReference type="ARBA" id="ARBA00001947"/>
    </source>
</evidence>
<keyword evidence="5" id="KW-0378">Hydrolase</keyword>
<evidence type="ECO:0000256" key="6">
    <source>
        <dbReference type="ARBA" id="ARBA00022833"/>
    </source>
</evidence>
<name>A0A1E5UGU3_9FLAO</name>
<dbReference type="Pfam" id="PF01431">
    <property type="entry name" value="Peptidase_M13"/>
    <property type="match status" value="1"/>
</dbReference>
<evidence type="ECO:0000313" key="12">
    <source>
        <dbReference type="Proteomes" id="UP000095601"/>
    </source>
</evidence>
<keyword evidence="6" id="KW-0862">Zinc</keyword>
<dbReference type="PROSITE" id="PS51885">
    <property type="entry name" value="NEPRILYSIN"/>
    <property type="match status" value="1"/>
</dbReference>
<dbReference type="Gene3D" id="1.10.1380.10">
    <property type="entry name" value="Neutral endopeptidase , domain2"/>
    <property type="match status" value="1"/>
</dbReference>
<comment type="similarity">
    <text evidence="2">Belongs to the peptidase M13 family.</text>
</comment>
<dbReference type="GO" id="GO:0004222">
    <property type="term" value="F:metalloendopeptidase activity"/>
    <property type="evidence" value="ECO:0007669"/>
    <property type="project" value="InterPro"/>
</dbReference>
<keyword evidence="4" id="KW-0479">Metal-binding</keyword>
<dbReference type="InterPro" id="IPR024079">
    <property type="entry name" value="MetalloPept_cat_dom_sf"/>
</dbReference>
<protein>
    <submittedName>
        <fullName evidence="11">Peptidase M13 family protein</fullName>
    </submittedName>
</protein>
<gene>
    <name evidence="11" type="ORF">BHF72_1495</name>
</gene>
<dbReference type="GO" id="GO:0005886">
    <property type="term" value="C:plasma membrane"/>
    <property type="evidence" value="ECO:0007669"/>
    <property type="project" value="TreeGrafter"/>
</dbReference>
<dbReference type="InterPro" id="IPR000718">
    <property type="entry name" value="Peptidase_M13"/>
</dbReference>
<evidence type="ECO:0000256" key="8">
    <source>
        <dbReference type="SAM" id="SignalP"/>
    </source>
</evidence>
<evidence type="ECO:0000259" key="9">
    <source>
        <dbReference type="Pfam" id="PF01431"/>
    </source>
</evidence>
<dbReference type="Pfam" id="PF05649">
    <property type="entry name" value="Peptidase_M13_N"/>
    <property type="match status" value="1"/>
</dbReference>
<dbReference type="Proteomes" id="UP000095601">
    <property type="component" value="Unassembled WGS sequence"/>
</dbReference>
<evidence type="ECO:0000256" key="4">
    <source>
        <dbReference type="ARBA" id="ARBA00022723"/>
    </source>
</evidence>
<evidence type="ECO:0000256" key="2">
    <source>
        <dbReference type="ARBA" id="ARBA00007357"/>
    </source>
</evidence>
<dbReference type="AlphaFoldDB" id="A0A1E5UGU3"/>
<dbReference type="Gene3D" id="3.40.390.10">
    <property type="entry name" value="Collagenase (Catalytic Domain)"/>
    <property type="match status" value="1"/>
</dbReference>
<comment type="caution">
    <text evidence="11">The sequence shown here is derived from an EMBL/GenBank/DDBJ whole genome shotgun (WGS) entry which is preliminary data.</text>
</comment>
<accession>A0A1E5UGU3</accession>
<keyword evidence="8" id="KW-0732">Signal</keyword>
<keyword evidence="7" id="KW-0482">Metalloprotease</keyword>
<evidence type="ECO:0000259" key="10">
    <source>
        <dbReference type="Pfam" id="PF05649"/>
    </source>
</evidence>
<evidence type="ECO:0000256" key="7">
    <source>
        <dbReference type="ARBA" id="ARBA00023049"/>
    </source>
</evidence>
<feature type="domain" description="Peptidase M13 C-terminal" evidence="9">
    <location>
        <begin position="490"/>
        <end position="692"/>
    </location>
</feature>
<feature type="signal peptide" evidence="8">
    <location>
        <begin position="1"/>
        <end position="24"/>
    </location>
</feature>
<dbReference type="SUPFAM" id="SSF55486">
    <property type="entry name" value="Metalloproteases ('zincins'), catalytic domain"/>
    <property type="match status" value="1"/>
</dbReference>
<dbReference type="PANTHER" id="PTHR11733">
    <property type="entry name" value="ZINC METALLOPROTEASE FAMILY M13 NEPRILYSIN-RELATED"/>
    <property type="match status" value="1"/>
</dbReference>
<evidence type="ECO:0000256" key="5">
    <source>
        <dbReference type="ARBA" id="ARBA00022801"/>
    </source>
</evidence>
<dbReference type="EMBL" id="MKGI01000012">
    <property type="protein sequence ID" value="OEL12038.1"/>
    <property type="molecule type" value="Genomic_DNA"/>
</dbReference>